<reference evidence="2 3" key="1">
    <citation type="journal article" date="2016" name="Nat. Commun.">
        <title>Thousands of microbial genomes shed light on interconnected biogeochemical processes in an aquifer system.</title>
        <authorList>
            <person name="Anantharaman K."/>
            <person name="Brown C.T."/>
            <person name="Hug L.A."/>
            <person name="Sharon I."/>
            <person name="Castelle C.J."/>
            <person name="Probst A.J."/>
            <person name="Thomas B.C."/>
            <person name="Singh A."/>
            <person name="Wilkins M.J."/>
            <person name="Karaoz U."/>
            <person name="Brodie E.L."/>
            <person name="Williams K.H."/>
            <person name="Hubbard S.S."/>
            <person name="Banfield J.F."/>
        </authorList>
    </citation>
    <scope>NUCLEOTIDE SEQUENCE [LARGE SCALE GENOMIC DNA]</scope>
</reference>
<feature type="transmembrane region" description="Helical" evidence="1">
    <location>
        <begin position="253"/>
        <end position="276"/>
    </location>
</feature>
<feature type="transmembrane region" description="Helical" evidence="1">
    <location>
        <begin position="32"/>
        <end position="54"/>
    </location>
</feature>
<dbReference type="STRING" id="1817832.A3J48_01530"/>
<feature type="transmembrane region" description="Helical" evidence="1">
    <location>
        <begin position="296"/>
        <end position="329"/>
    </location>
</feature>
<dbReference type="Pfam" id="PF14559">
    <property type="entry name" value="TPR_19"/>
    <property type="match status" value="1"/>
</dbReference>
<dbReference type="SUPFAM" id="SSF48452">
    <property type="entry name" value="TPR-like"/>
    <property type="match status" value="1"/>
</dbReference>
<protein>
    <submittedName>
        <fullName evidence="2">Uncharacterized protein</fullName>
    </submittedName>
</protein>
<dbReference type="AlphaFoldDB" id="A0A1F5P7M2"/>
<evidence type="ECO:0000313" key="2">
    <source>
        <dbReference type="EMBL" id="OGE85630.1"/>
    </source>
</evidence>
<feature type="transmembrane region" description="Helical" evidence="1">
    <location>
        <begin position="107"/>
        <end position="136"/>
    </location>
</feature>
<feature type="transmembrane region" description="Helical" evidence="1">
    <location>
        <begin position="74"/>
        <end position="95"/>
    </location>
</feature>
<evidence type="ECO:0000256" key="1">
    <source>
        <dbReference type="SAM" id="Phobius"/>
    </source>
</evidence>
<dbReference type="Proteomes" id="UP000176786">
    <property type="component" value="Unassembled WGS sequence"/>
</dbReference>
<feature type="transmembrane region" description="Helical" evidence="1">
    <location>
        <begin position="6"/>
        <end position="25"/>
    </location>
</feature>
<keyword evidence="1" id="KW-0812">Transmembrane</keyword>
<evidence type="ECO:0000313" key="3">
    <source>
        <dbReference type="Proteomes" id="UP000176786"/>
    </source>
</evidence>
<keyword evidence="1" id="KW-0472">Membrane</keyword>
<accession>A0A1F5P7M2</accession>
<gene>
    <name evidence="2" type="ORF">A3J48_01530</name>
</gene>
<organism evidence="2 3">
    <name type="scientific">Candidatus Doudnabacteria bacterium RIFCSPHIGHO2_02_FULL_46_11</name>
    <dbReference type="NCBI Taxonomy" id="1817832"/>
    <lineage>
        <taxon>Bacteria</taxon>
        <taxon>Candidatus Doudnaibacteriota</taxon>
    </lineage>
</organism>
<comment type="caution">
    <text evidence="2">The sequence shown here is derived from an EMBL/GenBank/DDBJ whole genome shotgun (WGS) entry which is preliminary data.</text>
</comment>
<dbReference type="EMBL" id="MFES01000024">
    <property type="protein sequence ID" value="OGE85630.1"/>
    <property type="molecule type" value="Genomic_DNA"/>
</dbReference>
<sequence>MFDLGSFWFIFAGFMLLFMSAMLFRTERQVRLLLFGIVLSSILVIAFQSARLFLPELLSLGLLANKTGNIFGSWNALGLFAGFAALLFLLIVEFFPIPRIGKPLLQVFILLSVLLTAAVNFTLVWMLLGISSLIIFAYKASLSLSKSGETTVETRHFPAISFAVVLLSLLFLTSGQSVRNFLPNFFELSNAEVGPSLQATFQVGKSIVTENPVWGIGPNRFGEAWARYKPIAVNNSAFWDVSFDSGYGILPTLVATTGIVGILSWLLFLTLFLAGGAKSVFNRAKDGASWEIMATFVLSLYLFAAMLFYSAGSVIFLLGLAFAGVFSGLAAAKKNREISWSFLNDHRKSFFSILTLILLIIFSSALSFRYFERFASVAPFRRALETTEIIKAEAAINRAVALNYNDLYLRTYAQVYLVKLNSLVGSDRALSGIEKADAETALGQAVRSAELAVGYNPANYQNFRLLGSVYETAGALGVPDAYNKAFVAFQKASELNPLNPALKLGMARAALADGKRNEALIYAEAALALTPNDSSVAEAVNAIKGRTAVPAAESVLDDAN</sequence>
<dbReference type="InterPro" id="IPR011990">
    <property type="entry name" value="TPR-like_helical_dom_sf"/>
</dbReference>
<feature type="transmembrane region" description="Helical" evidence="1">
    <location>
        <begin position="350"/>
        <end position="371"/>
    </location>
</feature>
<feature type="transmembrane region" description="Helical" evidence="1">
    <location>
        <begin position="156"/>
        <end position="173"/>
    </location>
</feature>
<dbReference type="Gene3D" id="1.25.40.10">
    <property type="entry name" value="Tetratricopeptide repeat domain"/>
    <property type="match status" value="1"/>
</dbReference>
<name>A0A1F5P7M2_9BACT</name>
<keyword evidence="1" id="KW-1133">Transmembrane helix</keyword>
<proteinExistence type="predicted"/>